<gene>
    <name evidence="1" type="ORF">C7B43_06275</name>
</gene>
<organism evidence="1 2">
    <name type="scientific">Sulfobacillus benefaciens</name>
    <dbReference type="NCBI Taxonomy" id="453960"/>
    <lineage>
        <taxon>Bacteria</taxon>
        <taxon>Bacillati</taxon>
        <taxon>Bacillota</taxon>
        <taxon>Clostridia</taxon>
        <taxon>Eubacteriales</taxon>
        <taxon>Clostridiales Family XVII. Incertae Sedis</taxon>
        <taxon>Sulfobacillus</taxon>
    </lineage>
</organism>
<proteinExistence type="predicted"/>
<comment type="caution">
    <text evidence="1">The sequence shown here is derived from an EMBL/GenBank/DDBJ whole genome shotgun (WGS) entry which is preliminary data.</text>
</comment>
<accession>A0A2T2X788</accession>
<evidence type="ECO:0000313" key="2">
    <source>
        <dbReference type="Proteomes" id="UP000242699"/>
    </source>
</evidence>
<protein>
    <submittedName>
        <fullName evidence="1">Uncharacterized protein</fullName>
    </submittedName>
</protein>
<name>A0A2T2X788_9FIRM</name>
<sequence>MNNPLLFEFLAALYDALMSDATADGVLRSTPKIGPGSPMPNWTVERMMREHPDFNVSDLGDWRCQIQGTREQWWMDIVDERMPGHDKPYRISLYENEKYLIIWPQRPYVRAGLLQRKLVTV</sequence>
<evidence type="ECO:0000313" key="1">
    <source>
        <dbReference type="EMBL" id="PSR30318.1"/>
    </source>
</evidence>
<dbReference type="AlphaFoldDB" id="A0A2T2X788"/>
<dbReference type="EMBL" id="PXYT01000011">
    <property type="protein sequence ID" value="PSR30318.1"/>
    <property type="molecule type" value="Genomic_DNA"/>
</dbReference>
<reference evidence="1 2" key="1">
    <citation type="journal article" date="2014" name="BMC Genomics">
        <title>Comparison of environmental and isolate Sulfobacillus genomes reveals diverse carbon, sulfur, nitrogen, and hydrogen metabolisms.</title>
        <authorList>
            <person name="Justice N.B."/>
            <person name="Norman A."/>
            <person name="Brown C.T."/>
            <person name="Singh A."/>
            <person name="Thomas B.C."/>
            <person name="Banfield J.F."/>
        </authorList>
    </citation>
    <scope>NUCLEOTIDE SEQUENCE [LARGE SCALE GENOMIC DNA]</scope>
    <source>
        <strain evidence="1">AMDSBA1</strain>
    </source>
</reference>
<dbReference type="Proteomes" id="UP000242699">
    <property type="component" value="Unassembled WGS sequence"/>
</dbReference>